<dbReference type="GO" id="GO:0016887">
    <property type="term" value="F:ATP hydrolysis activity"/>
    <property type="evidence" value="ECO:0007669"/>
    <property type="project" value="InterPro"/>
</dbReference>
<dbReference type="Gene3D" id="1.20.1060.20">
    <property type="match status" value="1"/>
</dbReference>
<dbReference type="GO" id="GO:0030261">
    <property type="term" value="P:chromosome condensation"/>
    <property type="evidence" value="ECO:0007669"/>
    <property type="project" value="InterPro"/>
</dbReference>
<evidence type="ECO:0000256" key="3">
    <source>
        <dbReference type="ARBA" id="ARBA00022741"/>
    </source>
</evidence>
<dbReference type="HAMAP" id="MF_01894">
    <property type="entry name" value="Smc_prok"/>
    <property type="match status" value="1"/>
</dbReference>
<dbReference type="InterPro" id="IPR024704">
    <property type="entry name" value="SMC"/>
</dbReference>
<dbReference type="NCBIfam" id="TIGR02168">
    <property type="entry name" value="SMC_prok_B"/>
    <property type="match status" value="1"/>
</dbReference>
<dbReference type="InterPro" id="IPR027417">
    <property type="entry name" value="P-loop_NTPase"/>
</dbReference>
<keyword evidence="4 7" id="KW-0067">ATP-binding</keyword>
<dbReference type="Gene3D" id="3.40.50.300">
    <property type="entry name" value="P-loop containing nucleotide triphosphate hydrolases"/>
    <property type="match status" value="2"/>
</dbReference>
<keyword evidence="3 7" id="KW-0547">Nucleotide-binding</keyword>
<dbReference type="FunFam" id="3.40.50.300:FF:000984">
    <property type="entry name" value="Chromosome partition protein Smc"/>
    <property type="match status" value="1"/>
</dbReference>
<dbReference type="Pfam" id="PF02463">
    <property type="entry name" value="SMC_N"/>
    <property type="match status" value="1"/>
</dbReference>
<dbReference type="SUPFAM" id="SSF52540">
    <property type="entry name" value="P-loop containing nucleoside triphosphate hydrolases"/>
    <property type="match status" value="1"/>
</dbReference>
<evidence type="ECO:0000256" key="4">
    <source>
        <dbReference type="ARBA" id="ARBA00022840"/>
    </source>
</evidence>
<dbReference type="PIRSF" id="PIRSF005719">
    <property type="entry name" value="SMC"/>
    <property type="match status" value="1"/>
</dbReference>
<dbReference type="EMBL" id="CP060632">
    <property type="protein sequence ID" value="QNM00904.1"/>
    <property type="molecule type" value="Genomic_DNA"/>
</dbReference>
<dbReference type="InterPro" id="IPR036277">
    <property type="entry name" value="SMC_hinge_sf"/>
</dbReference>
<dbReference type="Gene3D" id="1.10.287.1490">
    <property type="match status" value="2"/>
</dbReference>
<dbReference type="GO" id="GO:0007059">
    <property type="term" value="P:chromosome segregation"/>
    <property type="evidence" value="ECO:0007669"/>
    <property type="project" value="UniProtKB-UniRule"/>
</dbReference>
<evidence type="ECO:0000256" key="5">
    <source>
        <dbReference type="ARBA" id="ARBA00023054"/>
    </source>
</evidence>
<comment type="subunit">
    <text evidence="7">Homodimer.</text>
</comment>
<keyword evidence="5 7" id="KW-0175">Coiled coil</keyword>
<dbReference type="Pfam" id="PF06470">
    <property type="entry name" value="SMC_hinge"/>
    <property type="match status" value="1"/>
</dbReference>
<keyword evidence="2 7" id="KW-0963">Cytoplasm</keyword>
<keyword evidence="10" id="KW-1185">Reference proteome</keyword>
<feature type="coiled-coil region" evidence="7">
    <location>
        <begin position="167"/>
        <end position="201"/>
    </location>
</feature>
<keyword evidence="6 7" id="KW-0238">DNA-binding</keyword>
<name>A0A7G9FQS2_9FIRM</name>
<evidence type="ECO:0000256" key="2">
    <source>
        <dbReference type="ARBA" id="ARBA00022490"/>
    </source>
</evidence>
<evidence type="ECO:0000259" key="8">
    <source>
        <dbReference type="SMART" id="SM00968"/>
    </source>
</evidence>
<feature type="coiled-coil region" evidence="7">
    <location>
        <begin position="678"/>
        <end position="831"/>
    </location>
</feature>
<dbReference type="GO" id="GO:0005737">
    <property type="term" value="C:cytoplasm"/>
    <property type="evidence" value="ECO:0007669"/>
    <property type="project" value="UniProtKB-SubCell"/>
</dbReference>
<dbReference type="PANTHER" id="PTHR43977">
    <property type="entry name" value="STRUCTURAL MAINTENANCE OF CHROMOSOMES PROTEIN 3"/>
    <property type="match status" value="1"/>
</dbReference>
<dbReference type="SUPFAM" id="SSF90257">
    <property type="entry name" value="Myosin rod fragments"/>
    <property type="match status" value="1"/>
</dbReference>
<comment type="similarity">
    <text evidence="7">Belongs to the SMC family.</text>
</comment>
<gene>
    <name evidence="7 9" type="primary">smc</name>
    <name evidence="9" type="ORF">H9Q76_06425</name>
</gene>
<dbReference type="GO" id="GO:0005524">
    <property type="term" value="F:ATP binding"/>
    <property type="evidence" value="ECO:0007669"/>
    <property type="project" value="UniProtKB-UniRule"/>
</dbReference>
<evidence type="ECO:0000313" key="10">
    <source>
        <dbReference type="Proteomes" id="UP000515819"/>
    </source>
</evidence>
<evidence type="ECO:0000256" key="6">
    <source>
        <dbReference type="ARBA" id="ARBA00023125"/>
    </source>
</evidence>
<dbReference type="GO" id="GO:0007062">
    <property type="term" value="P:sister chromatid cohesion"/>
    <property type="evidence" value="ECO:0007669"/>
    <property type="project" value="InterPro"/>
</dbReference>
<accession>A0A7G9FQS2</accession>
<feature type="binding site" evidence="7">
    <location>
        <begin position="32"/>
        <end position="39"/>
    </location>
    <ligand>
        <name>ATP</name>
        <dbReference type="ChEBI" id="CHEBI:30616"/>
    </ligand>
</feature>
<organism evidence="9 10">
    <name type="scientific">Wujia chipingensis</name>
    <dbReference type="NCBI Taxonomy" id="2763670"/>
    <lineage>
        <taxon>Bacteria</taxon>
        <taxon>Bacillati</taxon>
        <taxon>Bacillota</taxon>
        <taxon>Clostridia</taxon>
        <taxon>Lachnospirales</taxon>
        <taxon>Lachnospiraceae</taxon>
        <taxon>Wujia</taxon>
    </lineage>
</organism>
<dbReference type="Gene3D" id="3.30.70.1620">
    <property type="match status" value="1"/>
</dbReference>
<proteinExistence type="inferred from homology"/>
<evidence type="ECO:0000256" key="7">
    <source>
        <dbReference type="HAMAP-Rule" id="MF_01894"/>
    </source>
</evidence>
<feature type="domain" description="SMC hinge" evidence="8">
    <location>
        <begin position="521"/>
        <end position="637"/>
    </location>
</feature>
<protein>
    <recommendedName>
        <fullName evidence="7">Chromosome partition protein Smc</fullName>
    </recommendedName>
</protein>
<evidence type="ECO:0000256" key="1">
    <source>
        <dbReference type="ARBA" id="ARBA00004496"/>
    </source>
</evidence>
<comment type="domain">
    <text evidence="7">Contains large globular domains required for ATP hydrolysis at each terminus and a third globular domain forming a flexible hinge near the middle of the molecule. These domains are separated by coiled-coil structures.</text>
</comment>
<dbReference type="SMART" id="SM00968">
    <property type="entry name" value="SMC_hinge"/>
    <property type="match status" value="1"/>
</dbReference>
<feature type="coiled-coil region" evidence="7">
    <location>
        <begin position="234"/>
        <end position="499"/>
    </location>
</feature>
<dbReference type="GO" id="GO:0005694">
    <property type="term" value="C:chromosome"/>
    <property type="evidence" value="ECO:0007669"/>
    <property type="project" value="InterPro"/>
</dbReference>
<dbReference type="FunFam" id="3.40.50.300:FF:000901">
    <property type="entry name" value="Chromosome partition protein Smc"/>
    <property type="match status" value="1"/>
</dbReference>
<dbReference type="RefSeq" id="WP_249321857.1">
    <property type="nucleotide sequence ID" value="NZ_CP060632.1"/>
</dbReference>
<evidence type="ECO:0000313" key="9">
    <source>
        <dbReference type="EMBL" id="QNM00904.1"/>
    </source>
</evidence>
<dbReference type="InterPro" id="IPR003395">
    <property type="entry name" value="RecF/RecN/SMC_N"/>
</dbReference>
<sequence>MYLKSIEIYGFKSFANKIIFKFNNGITGIVGPNGSGKSNVGDAVRWVLGEQSAKQLRGSKMEDVIFSGTELRKPQGSAYVAITLDNSDHSLPIDYNEVTVARRVYRSGESEYLINGVVSRLKDVNSLFFDTGIGKEGYSIIGQGQIERILSGKPEERRELFDEAAGIVKYKKNKAATEKSLENERANLSRVKDILGELEKQVGPLKEQSETARKYLIFKDELKKLDINAFLLDVNDTQVKLESYEEKLSIVETDASRLKDEFEAAKDEYERIEQQLESYNEKIDTSKNEIHEKKLSNQRLEGEMNVINQQILSYQQSDAGLLEQIEKETKNLEKHKADLTGLYEEKSQLDEKLDQADDVLDEAKKQYQDLEQDITAKEQAIEDAKADIIEYLNEGGTLKAKVGRYDTMLENINLRKTELKKRLLEYTSEEEKAKTEEVQLTSGIKELESELQEKNGQFTAVQNLITDHSQKLEENRRGVTETSNQIVSLKSKKEALRNLTERYEGYGNSIRRVMEQKTKNPKIVGVVADIIQVDKRYETAIETALGGSIQNIVTEDDATAKSMIAYLKQNRFGRATFLPIQSIVDRSGVSNDVKREPGVVGTASELVGYDKKFQSIIGHLLGRIVVVDHINHAMALAKKYKQSLRIVTLEGELINPGGALTGGAFKNTSNLLGRKRELEEIDEQIEKLSVKLEEHKKQITFLTEDREKQKGIRDELNTEIQNMNIRMNTYTLNLEQVQAKLAEVERGFASINRENGELAAQIDEINANKQELKDNNQKQEEAIHELEAEIAKLEQAVTEEKGRLQGASDSINKLNLEFNTVQQQYEFLMQNIHRIKTEEQVAKENLQTLNLKRNNGNEEVTTLTKRTDSLKQQFDENIRMIAIKEKKLEELISGKDALNESHKEFFHKREELSEQINGLDKSAFKINASIEKLSEQAESLNNYMWEEYELTYNLALDYKDAGFDDISSLKREISAVKNKIKQLGDVNVNAIEDYKQVSERYEFLKGQHDDICKAEANLVNIIAELDRAMREQFAEKFKEIRVMFSKVFKELFGGGKADLELVDEEDLLETGIKIIAQPPGKKLQNMMQLSGGEKSLTAISLLFAIQSLKPSPFCLLDEIEAALDDSNVKRFAKYLSKLTKDTQFIVITHRKGTMEAADILYGITMQEKGVSTLVSVNMIENELDD</sequence>
<dbReference type="InterPro" id="IPR010935">
    <property type="entry name" value="SMC_hinge"/>
</dbReference>
<dbReference type="GO" id="GO:0003677">
    <property type="term" value="F:DNA binding"/>
    <property type="evidence" value="ECO:0007669"/>
    <property type="project" value="UniProtKB-UniRule"/>
</dbReference>
<dbReference type="CDD" id="cd03278">
    <property type="entry name" value="ABC_SMC_barmotin"/>
    <property type="match status" value="1"/>
</dbReference>
<dbReference type="Proteomes" id="UP000515819">
    <property type="component" value="Chromosome"/>
</dbReference>
<dbReference type="KEGG" id="wcp:H9Q76_06425"/>
<comment type="function">
    <text evidence="7">Required for chromosome condensation and partitioning.</text>
</comment>
<dbReference type="InterPro" id="IPR011890">
    <property type="entry name" value="SMC_prok"/>
</dbReference>
<dbReference type="AlphaFoldDB" id="A0A7G9FQS2"/>
<comment type="subcellular location">
    <subcellularLocation>
        <location evidence="1 7">Cytoplasm</location>
    </subcellularLocation>
</comment>
<reference evidence="9 10" key="1">
    <citation type="submission" date="2020-08" db="EMBL/GenBank/DDBJ databases">
        <authorList>
            <person name="Liu C."/>
            <person name="Sun Q."/>
        </authorList>
    </citation>
    <scope>NUCLEOTIDE SEQUENCE [LARGE SCALE GENOMIC DNA]</scope>
    <source>
        <strain evidence="9 10">NSJ-4</strain>
    </source>
</reference>
<dbReference type="SUPFAM" id="SSF75553">
    <property type="entry name" value="Smc hinge domain"/>
    <property type="match status" value="1"/>
</dbReference>
<dbReference type="GO" id="GO:0006260">
    <property type="term" value="P:DNA replication"/>
    <property type="evidence" value="ECO:0007669"/>
    <property type="project" value="UniProtKB-UniRule"/>
</dbReference>